<dbReference type="RefSeq" id="WP_084598424.1">
    <property type="nucleotide sequence ID" value="NZ_JACHDD010000003.1"/>
</dbReference>
<gene>
    <name evidence="1" type="ORF">HDG40_002057</name>
</gene>
<protein>
    <submittedName>
        <fullName evidence="1">Uncharacterized protein</fullName>
    </submittedName>
</protein>
<sequence>MTASRRRASKHRADSRPSEMLGVSAGLDYLILDARGRLAYSELTAVMPVIGVPRFLPDLGGICSCTLRQASEEQ</sequence>
<proteinExistence type="predicted"/>
<dbReference type="EMBL" id="JACHDD010000003">
    <property type="protein sequence ID" value="MBB5423913.1"/>
    <property type="molecule type" value="Genomic_DNA"/>
</dbReference>
<evidence type="ECO:0000313" key="2">
    <source>
        <dbReference type="Proteomes" id="UP000592780"/>
    </source>
</evidence>
<dbReference type="Proteomes" id="UP000592780">
    <property type="component" value="Unassembled WGS sequence"/>
</dbReference>
<accession>A0A7W8Q525</accession>
<keyword evidence="2" id="KW-1185">Reference proteome</keyword>
<comment type="caution">
    <text evidence="1">The sequence shown here is derived from an EMBL/GenBank/DDBJ whole genome shotgun (WGS) entry which is preliminary data.</text>
</comment>
<dbReference type="AlphaFoldDB" id="A0A7W8Q525"/>
<reference evidence="1 2" key="1">
    <citation type="submission" date="2020-08" db="EMBL/GenBank/DDBJ databases">
        <title>Genomic Encyclopedia of Type Strains, Phase IV (KMG-V): Genome sequencing to study the core and pangenomes of soil and plant-associated prokaryotes.</title>
        <authorList>
            <person name="Whitman W."/>
        </authorList>
    </citation>
    <scope>NUCLEOTIDE SEQUENCE [LARGE SCALE GENOMIC DNA]</scope>
    <source>
        <strain evidence="1 2">JPY158</strain>
    </source>
</reference>
<evidence type="ECO:0000313" key="1">
    <source>
        <dbReference type="EMBL" id="MBB5423913.1"/>
    </source>
</evidence>
<organism evidence="1 2">
    <name type="scientific">Paraburkholderia atlantica</name>
    <dbReference type="NCBI Taxonomy" id="2654982"/>
    <lineage>
        <taxon>Bacteria</taxon>
        <taxon>Pseudomonadati</taxon>
        <taxon>Pseudomonadota</taxon>
        <taxon>Betaproteobacteria</taxon>
        <taxon>Burkholderiales</taxon>
        <taxon>Burkholderiaceae</taxon>
        <taxon>Paraburkholderia</taxon>
    </lineage>
</organism>
<name>A0A7W8Q525_PARAM</name>